<keyword evidence="1" id="KW-0472">Membrane</keyword>
<comment type="caution">
    <text evidence="2">The sequence shown here is derived from an EMBL/GenBank/DDBJ whole genome shotgun (WGS) entry which is preliminary data.</text>
</comment>
<protein>
    <submittedName>
        <fullName evidence="2">Uncharacterized protein</fullName>
    </submittedName>
</protein>
<gene>
    <name evidence="2" type="ORF">JF888_14625</name>
</gene>
<feature type="transmembrane region" description="Helical" evidence="1">
    <location>
        <begin position="66"/>
        <end position="84"/>
    </location>
</feature>
<accession>A0A934N854</accession>
<dbReference type="RefSeq" id="WP_338181984.1">
    <property type="nucleotide sequence ID" value="NZ_JAEKNQ010000057.1"/>
</dbReference>
<proteinExistence type="predicted"/>
<keyword evidence="1" id="KW-0812">Transmembrane</keyword>
<evidence type="ECO:0000256" key="1">
    <source>
        <dbReference type="SAM" id="Phobius"/>
    </source>
</evidence>
<dbReference type="Proteomes" id="UP000620075">
    <property type="component" value="Unassembled WGS sequence"/>
</dbReference>
<evidence type="ECO:0000313" key="2">
    <source>
        <dbReference type="EMBL" id="MBJ7604400.1"/>
    </source>
</evidence>
<keyword evidence="1" id="KW-1133">Transmembrane helix</keyword>
<name>A0A934N854_9BACT</name>
<sequence>MNQPLAVALVAGAAVVAAGVFLACWSDAPRARLASLPALGAGAAIAFAGVSRFAASRQDPSSGQEMAALLVVASLAALLLGLAFNRGEQQA</sequence>
<feature type="transmembrane region" description="Helical" evidence="1">
    <location>
        <begin position="6"/>
        <end position="26"/>
    </location>
</feature>
<reference evidence="2 3" key="1">
    <citation type="submission" date="2020-10" db="EMBL/GenBank/DDBJ databases">
        <title>Ca. Dormibacterota MAGs.</title>
        <authorList>
            <person name="Montgomery K."/>
        </authorList>
    </citation>
    <scope>NUCLEOTIDE SEQUENCE [LARGE SCALE GENOMIC DNA]</scope>
    <source>
        <strain evidence="2">SC8811_S16_3</strain>
    </source>
</reference>
<dbReference type="AlphaFoldDB" id="A0A934N854"/>
<dbReference type="EMBL" id="JAEKNQ010000057">
    <property type="protein sequence ID" value="MBJ7604400.1"/>
    <property type="molecule type" value="Genomic_DNA"/>
</dbReference>
<organism evidence="2 3">
    <name type="scientific">Candidatus Dormiibacter inghamiae</name>
    <dbReference type="NCBI Taxonomy" id="3127013"/>
    <lineage>
        <taxon>Bacteria</taxon>
        <taxon>Bacillati</taxon>
        <taxon>Candidatus Dormiibacterota</taxon>
        <taxon>Candidatus Dormibacteria</taxon>
        <taxon>Candidatus Dormibacterales</taxon>
        <taxon>Candidatus Dormibacteraceae</taxon>
        <taxon>Candidatus Dormiibacter</taxon>
    </lineage>
</organism>
<feature type="transmembrane region" description="Helical" evidence="1">
    <location>
        <begin position="33"/>
        <end position="54"/>
    </location>
</feature>
<evidence type="ECO:0000313" key="3">
    <source>
        <dbReference type="Proteomes" id="UP000620075"/>
    </source>
</evidence>